<keyword evidence="5" id="KW-0539">Nucleus</keyword>
<dbReference type="GO" id="GO:0016251">
    <property type="term" value="F:RNA polymerase II general transcription initiation factor activity"/>
    <property type="evidence" value="ECO:0007669"/>
    <property type="project" value="InterPro"/>
</dbReference>
<evidence type="ECO:0000256" key="1">
    <source>
        <dbReference type="ARBA" id="ARBA00004123"/>
    </source>
</evidence>
<organism evidence="8 9">
    <name type="scientific">Ogataea philodendri</name>
    <dbReference type="NCBI Taxonomy" id="1378263"/>
    <lineage>
        <taxon>Eukaryota</taxon>
        <taxon>Fungi</taxon>
        <taxon>Dikarya</taxon>
        <taxon>Ascomycota</taxon>
        <taxon>Saccharomycotina</taxon>
        <taxon>Pichiomycetes</taxon>
        <taxon>Pichiales</taxon>
        <taxon>Pichiaceae</taxon>
        <taxon>Ogataea</taxon>
    </lineage>
</organism>
<dbReference type="GO" id="GO:0003713">
    <property type="term" value="F:transcription coactivator activity"/>
    <property type="evidence" value="ECO:0007669"/>
    <property type="project" value="TreeGrafter"/>
</dbReference>
<dbReference type="Gene3D" id="3.90.1410.10">
    <property type="entry name" value="set domain protein methyltransferase, domain 1"/>
    <property type="match status" value="1"/>
</dbReference>
<feature type="domain" description="SET" evidence="7">
    <location>
        <begin position="106"/>
        <end position="262"/>
    </location>
</feature>
<dbReference type="InterPro" id="IPR037796">
    <property type="entry name" value="TAF6"/>
</dbReference>
<dbReference type="Pfam" id="PF02969">
    <property type="entry name" value="TAF"/>
    <property type="match status" value="1"/>
</dbReference>
<dbReference type="InterPro" id="IPR009072">
    <property type="entry name" value="Histone-fold"/>
</dbReference>
<evidence type="ECO:0000256" key="5">
    <source>
        <dbReference type="ARBA" id="ARBA00023242"/>
    </source>
</evidence>
<dbReference type="SUPFAM" id="SSF48371">
    <property type="entry name" value="ARM repeat"/>
    <property type="match status" value="1"/>
</dbReference>
<dbReference type="SUPFAM" id="SSF47113">
    <property type="entry name" value="Histone-fold"/>
    <property type="match status" value="1"/>
</dbReference>
<dbReference type="OrthoDB" id="361039at2759"/>
<feature type="region of interest" description="Disordered" evidence="6">
    <location>
        <begin position="941"/>
        <end position="963"/>
    </location>
</feature>
<reference evidence="8" key="2">
    <citation type="submission" date="2021-01" db="EMBL/GenBank/DDBJ databases">
        <authorList>
            <person name="Schikora-Tamarit M.A."/>
        </authorList>
    </citation>
    <scope>NUCLEOTIDE SEQUENCE</scope>
    <source>
        <strain evidence="8">CBS6075</strain>
    </source>
</reference>
<dbReference type="PROSITE" id="PS50280">
    <property type="entry name" value="SET"/>
    <property type="match status" value="1"/>
</dbReference>
<evidence type="ECO:0000256" key="4">
    <source>
        <dbReference type="ARBA" id="ARBA00023163"/>
    </source>
</evidence>
<dbReference type="RefSeq" id="XP_046062049.1">
    <property type="nucleotide sequence ID" value="XM_046203804.1"/>
</dbReference>
<dbReference type="Gene3D" id="1.10.20.10">
    <property type="entry name" value="Histone, subunit A"/>
    <property type="match status" value="1"/>
</dbReference>
<evidence type="ECO:0000313" key="9">
    <source>
        <dbReference type="Proteomes" id="UP000769157"/>
    </source>
</evidence>
<dbReference type="GO" id="GO:0046695">
    <property type="term" value="C:SLIK (SAGA-like) complex"/>
    <property type="evidence" value="ECO:0007669"/>
    <property type="project" value="InterPro"/>
</dbReference>
<comment type="caution">
    <text evidence="8">The sequence shown here is derived from an EMBL/GenBank/DDBJ whole genome shotgun (WGS) entry which is preliminary data.</text>
</comment>
<comment type="similarity">
    <text evidence="2">Belongs to the TAF6 family.</text>
</comment>
<dbReference type="CDD" id="cd08050">
    <property type="entry name" value="TAF6C"/>
    <property type="match status" value="1"/>
</dbReference>
<reference evidence="8" key="1">
    <citation type="journal article" date="2021" name="Open Biol.">
        <title>Shared evolutionary footprints suggest mitochondrial oxidative damage underlies multiple complex I losses in fungi.</title>
        <authorList>
            <person name="Schikora-Tamarit M.A."/>
            <person name="Marcet-Houben M."/>
            <person name="Nosek J."/>
            <person name="Gabaldon T."/>
        </authorList>
    </citation>
    <scope>NUCLEOTIDE SEQUENCE</scope>
    <source>
        <strain evidence="8">CBS6075</strain>
    </source>
</reference>
<dbReference type="Gene3D" id="1.25.40.770">
    <property type="entry name" value="TAF6, C-terminal HEAT repeat domain"/>
    <property type="match status" value="1"/>
</dbReference>
<evidence type="ECO:0000313" key="8">
    <source>
        <dbReference type="EMBL" id="KAH3667237.1"/>
    </source>
</evidence>
<keyword evidence="9" id="KW-1185">Reference proteome</keyword>
<dbReference type="GO" id="GO:0051123">
    <property type="term" value="P:RNA polymerase II preinitiation complex assembly"/>
    <property type="evidence" value="ECO:0007669"/>
    <property type="project" value="TreeGrafter"/>
</dbReference>
<sequence>MEDRQDTFNTGLDELIKWSVSKGAKFNGVEFTFGDQRGIYGKLAGKKSLHDPLISIPKAIFFTPDLAASYFKTRVSKNEYSFLLLAKLKFDPEDTILDGVNLTAKFRPYLNILPGIGHEIGVPYFWSQKEQELLRGTDAFIILNRRHEQVYNDWQRTTSALFPLDKLGSKFDSPDPTKEIKDWKSFHAYLWAYSIYLSRAFPYFMVDKKETDLNKGFLLPIVDLLNHENGHTVKWGFEDDHFEFYSLDKTLSQGDEIFNNYGDKANIDLLLTYGFVLDKNPHDTTSITLKVPESTILDARNYGITLPENSSTEGINFEISVDNSLPHCLVQFFAFLYKLSSENEGFTLRTYLEGIAQLRQILSSRCESFKSWKIADSSDISQQTIKTVKIYRNNQRSLFQTAVEKCDKIEKELIQTHKPLTFTKALNFDKVFQNSLIVLFGTADTSDLIKRDLLEQTLLLFIMRCSNTPLQKDSPLNFIAEAFDDVKSTIEITRDDVLEYRDLYRSLFPALTQKVPEIYGKGDYSAKSMIIAGTSLGISNQLGEEVAKNLAMDVEYRIHEILEQALKFMRHGKRRTLTVQDIDRAMKILNLEPLYGYDVSRPLVFKEAMVGPGQTLYYVDDDDIEFEKIINQSLPRVPRFTSFTAHWLAIEGVQPTISQNPNPNEIRQLPPNQRGSMDNMLSLNNDDISLTTDLSTGLTSVDTGSQGRKKDLDVKPLVKHMLSKELQLYFDKAVGALLDDSNESLRAAALESLESDPGLHQLVPYFIQFVAETITHNVKNTSVLTTMLMVIYSLLSNKSIFLDPYIHALMPCILTLLLGKKIGLVQNDVEENKEHFNIRELAASLLQRIIRDYGSSYTTLKPRVTRTLLRAFLSNTTKNSIGTQFGAMKGLKFLGPEVVRIIMVGNLKSWSASVLEDYPKDSREFQILTESVIDCLSSLNPDKSQDQSQSSNNKTLNSTQSLEDHEIEKLSQRIGSPGLTGDTNAIGTSKLDDDEAALVIFAPWIRISFEQQLGDVSCGKAVFDRVSFSSLTVGSTLNWDFVGVNSSVSFANSVSLPKGVVILRFPVGVPEFIIVIGKFFDFFTGVASISV</sequence>
<evidence type="ECO:0000256" key="3">
    <source>
        <dbReference type="ARBA" id="ARBA00023015"/>
    </source>
</evidence>
<dbReference type="GO" id="GO:0005669">
    <property type="term" value="C:transcription factor TFIID complex"/>
    <property type="evidence" value="ECO:0007669"/>
    <property type="project" value="InterPro"/>
</dbReference>
<name>A0A9P8P8I2_9ASCO</name>
<keyword evidence="3" id="KW-0805">Transcription regulation</keyword>
<dbReference type="GeneID" id="70234853"/>
<accession>A0A9P8P8I2</accession>
<dbReference type="FunFam" id="1.25.40.770:FF:000001">
    <property type="entry name" value="Transcription initiation factor TFIID subunit 6"/>
    <property type="match status" value="1"/>
</dbReference>
<dbReference type="Pfam" id="PF07571">
    <property type="entry name" value="TAF6_C"/>
    <property type="match status" value="1"/>
</dbReference>
<dbReference type="AlphaFoldDB" id="A0A9P8P8I2"/>
<dbReference type="InterPro" id="IPR001214">
    <property type="entry name" value="SET_dom"/>
</dbReference>
<evidence type="ECO:0000256" key="2">
    <source>
        <dbReference type="ARBA" id="ARBA00007688"/>
    </source>
</evidence>
<evidence type="ECO:0000259" key="7">
    <source>
        <dbReference type="PROSITE" id="PS50280"/>
    </source>
</evidence>
<dbReference type="EMBL" id="JAEUBE010000183">
    <property type="protein sequence ID" value="KAH3667237.1"/>
    <property type="molecule type" value="Genomic_DNA"/>
</dbReference>
<dbReference type="InterPro" id="IPR004823">
    <property type="entry name" value="TAF_TATA-bd_Histone-like_dom"/>
</dbReference>
<dbReference type="PANTHER" id="PTHR10221">
    <property type="entry name" value="TRANSCRIPTION INITIATION FACTOR TFIID SUBUNIT 6"/>
    <property type="match status" value="1"/>
</dbReference>
<keyword evidence="4" id="KW-0804">Transcription</keyword>
<dbReference type="InterPro" id="IPR046341">
    <property type="entry name" value="SET_dom_sf"/>
</dbReference>
<evidence type="ECO:0000256" key="6">
    <source>
        <dbReference type="SAM" id="MobiDB-lite"/>
    </source>
</evidence>
<dbReference type="InterPro" id="IPR011442">
    <property type="entry name" value="TAF6_C"/>
</dbReference>
<comment type="subcellular location">
    <subcellularLocation>
        <location evidence="1">Nucleus</location>
    </subcellularLocation>
</comment>
<dbReference type="SUPFAM" id="SSF82199">
    <property type="entry name" value="SET domain"/>
    <property type="match status" value="1"/>
</dbReference>
<dbReference type="SMART" id="SM00803">
    <property type="entry name" value="TAF"/>
    <property type="match status" value="1"/>
</dbReference>
<gene>
    <name evidence="8" type="ORF">OGAPHI_002886</name>
</gene>
<protein>
    <recommendedName>
        <fullName evidence="7">SET domain-containing protein</fullName>
    </recommendedName>
</protein>
<dbReference type="InterPro" id="IPR046344">
    <property type="entry name" value="TAF6_C_sf"/>
</dbReference>
<dbReference type="GO" id="GO:0046982">
    <property type="term" value="F:protein heterodimerization activity"/>
    <property type="evidence" value="ECO:0007669"/>
    <property type="project" value="InterPro"/>
</dbReference>
<dbReference type="InterPro" id="IPR016024">
    <property type="entry name" value="ARM-type_fold"/>
</dbReference>
<dbReference type="GO" id="GO:0000124">
    <property type="term" value="C:SAGA complex"/>
    <property type="evidence" value="ECO:0007669"/>
    <property type="project" value="InterPro"/>
</dbReference>
<proteinExistence type="inferred from homology"/>
<dbReference type="CDD" id="cd22931">
    <property type="entry name" value="HFD_TAF6"/>
    <property type="match status" value="1"/>
</dbReference>
<dbReference type="Proteomes" id="UP000769157">
    <property type="component" value="Unassembled WGS sequence"/>
</dbReference>
<dbReference type="PANTHER" id="PTHR10221:SF9">
    <property type="entry name" value="TRANSCRIPTION INITIATION FACTOR TFIID SUBUNIT 6"/>
    <property type="match status" value="1"/>
</dbReference>